<dbReference type="SMART" id="SM00174">
    <property type="entry name" value="RHO"/>
    <property type="match status" value="1"/>
</dbReference>
<name>A0A4P2Q670_SORCE</name>
<dbReference type="InterPro" id="IPR005225">
    <property type="entry name" value="Small_GTP-bd"/>
</dbReference>
<dbReference type="NCBIfam" id="TIGR00231">
    <property type="entry name" value="small_GTP"/>
    <property type="match status" value="1"/>
</dbReference>
<accession>A0A4P2Q670</accession>
<dbReference type="GO" id="GO:0005525">
    <property type="term" value="F:GTP binding"/>
    <property type="evidence" value="ECO:0007669"/>
    <property type="project" value="UniProtKB-KW"/>
</dbReference>
<dbReference type="Pfam" id="PF00071">
    <property type="entry name" value="Ras"/>
    <property type="match status" value="1"/>
</dbReference>
<dbReference type="FunFam" id="3.40.50.300:FF:001447">
    <property type="entry name" value="Ras-related protein Rab-1B"/>
    <property type="match status" value="1"/>
</dbReference>
<dbReference type="GO" id="GO:0003924">
    <property type="term" value="F:GTPase activity"/>
    <property type="evidence" value="ECO:0007669"/>
    <property type="project" value="InterPro"/>
</dbReference>
<dbReference type="Gene3D" id="3.40.50.300">
    <property type="entry name" value="P-loop containing nucleotide triphosphate hydrolases"/>
    <property type="match status" value="1"/>
</dbReference>
<keyword evidence="2" id="KW-0342">GTP-binding</keyword>
<gene>
    <name evidence="3" type="primary">ychF</name>
    <name evidence="3" type="ORF">SOCEGT47_052700</name>
</gene>
<organism evidence="3 4">
    <name type="scientific">Sorangium cellulosum</name>
    <name type="common">Polyangium cellulosum</name>
    <dbReference type="NCBI Taxonomy" id="56"/>
    <lineage>
        <taxon>Bacteria</taxon>
        <taxon>Pseudomonadati</taxon>
        <taxon>Myxococcota</taxon>
        <taxon>Polyangia</taxon>
        <taxon>Polyangiales</taxon>
        <taxon>Polyangiaceae</taxon>
        <taxon>Sorangium</taxon>
    </lineage>
</organism>
<dbReference type="SMART" id="SM00173">
    <property type="entry name" value="RAS"/>
    <property type="match status" value="1"/>
</dbReference>
<dbReference type="RefSeq" id="WP_129351198.1">
    <property type="nucleotide sequence ID" value="NZ_CP012670.1"/>
</dbReference>
<dbReference type="PROSITE" id="PS51419">
    <property type="entry name" value="RAB"/>
    <property type="match status" value="1"/>
</dbReference>
<evidence type="ECO:0000313" key="4">
    <source>
        <dbReference type="Proteomes" id="UP000295781"/>
    </source>
</evidence>
<dbReference type="PRINTS" id="PR00449">
    <property type="entry name" value="RASTRNSFRMNG"/>
</dbReference>
<sequence length="176" mass="18631">MGAKRKVCMLGATGVGKTSLVARFVRSIFSEAYRTTIGVTIEARRVRCDGEELDLILWDLSGEDEFQSVQVSYLRGSSGFLLVIDGTRRATVETALRLHDAAQAAAGAVPAVFVLNKADLMATWEIDEAAEAALRRAGLLVARTSAKTGAGVEEAFSALARAILASEAPSRRGGST</sequence>
<proteinExistence type="predicted"/>
<dbReference type="SMART" id="SM00175">
    <property type="entry name" value="RAB"/>
    <property type="match status" value="1"/>
</dbReference>
<dbReference type="PANTHER" id="PTHR47977">
    <property type="entry name" value="RAS-RELATED PROTEIN RAB"/>
    <property type="match status" value="1"/>
</dbReference>
<dbReference type="Proteomes" id="UP000295781">
    <property type="component" value="Chromosome"/>
</dbReference>
<dbReference type="SUPFAM" id="SSF52540">
    <property type="entry name" value="P-loop containing nucleoside triphosphate hydrolases"/>
    <property type="match status" value="1"/>
</dbReference>
<dbReference type="InterPro" id="IPR001806">
    <property type="entry name" value="Small_GTPase"/>
</dbReference>
<evidence type="ECO:0000313" key="3">
    <source>
        <dbReference type="EMBL" id="AUX24731.1"/>
    </source>
</evidence>
<dbReference type="InterPro" id="IPR050227">
    <property type="entry name" value="Rab"/>
</dbReference>
<reference evidence="3 4" key="1">
    <citation type="submission" date="2015-09" db="EMBL/GenBank/DDBJ databases">
        <title>Sorangium comparison.</title>
        <authorList>
            <person name="Zaburannyi N."/>
            <person name="Bunk B."/>
            <person name="Overmann J."/>
            <person name="Mueller R."/>
        </authorList>
    </citation>
    <scope>NUCLEOTIDE SEQUENCE [LARGE SCALE GENOMIC DNA]</scope>
    <source>
        <strain evidence="3 4">So ceGT47</strain>
    </source>
</reference>
<dbReference type="AlphaFoldDB" id="A0A4P2Q670"/>
<keyword evidence="1" id="KW-0547">Nucleotide-binding</keyword>
<dbReference type="EMBL" id="CP012670">
    <property type="protein sequence ID" value="AUX24731.1"/>
    <property type="molecule type" value="Genomic_DNA"/>
</dbReference>
<evidence type="ECO:0000256" key="1">
    <source>
        <dbReference type="ARBA" id="ARBA00022741"/>
    </source>
</evidence>
<dbReference type="CDD" id="cd00154">
    <property type="entry name" value="Rab"/>
    <property type="match status" value="1"/>
</dbReference>
<evidence type="ECO:0000256" key="2">
    <source>
        <dbReference type="ARBA" id="ARBA00023134"/>
    </source>
</evidence>
<dbReference type="OrthoDB" id="7957980at2"/>
<dbReference type="InterPro" id="IPR027417">
    <property type="entry name" value="P-loop_NTPase"/>
</dbReference>
<dbReference type="PROSITE" id="PS51421">
    <property type="entry name" value="RAS"/>
    <property type="match status" value="1"/>
</dbReference>
<protein>
    <submittedName>
        <fullName evidence="3">GTP-binding protein</fullName>
    </submittedName>
</protein>